<name>A0A401TBW3_CHIPU</name>
<dbReference type="Gene3D" id="3.10.20.90">
    <property type="entry name" value="Phosphatidylinositol 3-kinase Catalytic Subunit, Chain A, domain 1"/>
    <property type="match status" value="1"/>
</dbReference>
<comment type="caution">
    <text evidence="2">The sequence shown here is derived from an EMBL/GenBank/DDBJ whole genome shotgun (WGS) entry which is preliminary data.</text>
</comment>
<sequence length="40" mass="4554">VTSQDKTPVVIRKAMAKHNLDGDRPEEYELVQIIAEDRGM</sequence>
<dbReference type="InterPro" id="IPR000159">
    <property type="entry name" value="RA_dom"/>
</dbReference>
<dbReference type="OrthoDB" id="26687at2759"/>
<dbReference type="STRING" id="137246.A0A401TBW3"/>
<evidence type="ECO:0000313" key="3">
    <source>
        <dbReference type="Proteomes" id="UP000287033"/>
    </source>
</evidence>
<keyword evidence="3" id="KW-1185">Reference proteome</keyword>
<dbReference type="InterPro" id="IPR029071">
    <property type="entry name" value="Ubiquitin-like_domsf"/>
</dbReference>
<gene>
    <name evidence="2" type="ORF">chiPu_0024091</name>
</gene>
<dbReference type="EMBL" id="BEZZ01032566">
    <property type="protein sequence ID" value="GCC40085.1"/>
    <property type="molecule type" value="Genomic_DNA"/>
</dbReference>
<proteinExistence type="predicted"/>
<protein>
    <recommendedName>
        <fullName evidence="1">Ras-associating domain-containing protein</fullName>
    </recommendedName>
</protein>
<feature type="non-terminal residue" evidence="2">
    <location>
        <position position="1"/>
    </location>
</feature>
<dbReference type="AlphaFoldDB" id="A0A401TBW3"/>
<organism evidence="2 3">
    <name type="scientific">Chiloscyllium punctatum</name>
    <name type="common">Brownbanded bambooshark</name>
    <name type="synonym">Hemiscyllium punctatum</name>
    <dbReference type="NCBI Taxonomy" id="137246"/>
    <lineage>
        <taxon>Eukaryota</taxon>
        <taxon>Metazoa</taxon>
        <taxon>Chordata</taxon>
        <taxon>Craniata</taxon>
        <taxon>Vertebrata</taxon>
        <taxon>Chondrichthyes</taxon>
        <taxon>Elasmobranchii</taxon>
        <taxon>Galeomorphii</taxon>
        <taxon>Galeoidea</taxon>
        <taxon>Orectolobiformes</taxon>
        <taxon>Hemiscylliidae</taxon>
        <taxon>Chiloscyllium</taxon>
    </lineage>
</organism>
<dbReference type="Proteomes" id="UP000287033">
    <property type="component" value="Unassembled WGS sequence"/>
</dbReference>
<feature type="domain" description="Ras-associating" evidence="1">
    <location>
        <begin position="1"/>
        <end position="40"/>
    </location>
</feature>
<dbReference type="PROSITE" id="PS50200">
    <property type="entry name" value="RA"/>
    <property type="match status" value="1"/>
</dbReference>
<dbReference type="Pfam" id="PF00788">
    <property type="entry name" value="RA"/>
    <property type="match status" value="1"/>
</dbReference>
<dbReference type="SUPFAM" id="SSF54236">
    <property type="entry name" value="Ubiquitin-like"/>
    <property type="match status" value="1"/>
</dbReference>
<accession>A0A401TBW3</accession>
<evidence type="ECO:0000313" key="2">
    <source>
        <dbReference type="EMBL" id="GCC40085.1"/>
    </source>
</evidence>
<dbReference type="GO" id="GO:0007165">
    <property type="term" value="P:signal transduction"/>
    <property type="evidence" value="ECO:0007669"/>
    <property type="project" value="InterPro"/>
</dbReference>
<reference evidence="2 3" key="1">
    <citation type="journal article" date="2018" name="Nat. Ecol. Evol.">
        <title>Shark genomes provide insights into elasmobranch evolution and the origin of vertebrates.</title>
        <authorList>
            <person name="Hara Y"/>
            <person name="Yamaguchi K"/>
            <person name="Onimaru K"/>
            <person name="Kadota M"/>
            <person name="Koyanagi M"/>
            <person name="Keeley SD"/>
            <person name="Tatsumi K"/>
            <person name="Tanaka K"/>
            <person name="Motone F"/>
            <person name="Kageyama Y"/>
            <person name="Nozu R"/>
            <person name="Adachi N"/>
            <person name="Nishimura O"/>
            <person name="Nakagawa R"/>
            <person name="Tanegashima C"/>
            <person name="Kiyatake I"/>
            <person name="Matsumoto R"/>
            <person name="Murakumo K"/>
            <person name="Nishida K"/>
            <person name="Terakita A"/>
            <person name="Kuratani S"/>
            <person name="Sato K"/>
            <person name="Hyodo S Kuraku.S."/>
        </authorList>
    </citation>
    <scope>NUCLEOTIDE SEQUENCE [LARGE SCALE GENOMIC DNA]</scope>
</reference>
<evidence type="ECO:0000259" key="1">
    <source>
        <dbReference type="PROSITE" id="PS50200"/>
    </source>
</evidence>